<proteinExistence type="predicted"/>
<feature type="signal peptide" evidence="1">
    <location>
        <begin position="1"/>
        <end position="29"/>
    </location>
</feature>
<dbReference type="HOGENOM" id="CLU_1226513_0_0_1"/>
<keyword evidence="1" id="KW-0732">Signal</keyword>
<evidence type="ECO:0008006" key="4">
    <source>
        <dbReference type="Google" id="ProtNLM"/>
    </source>
</evidence>
<organism evidence="2 3">
    <name type="scientific">Oryza rufipogon</name>
    <name type="common">Brownbeard rice</name>
    <name type="synonym">Asian wild rice</name>
    <dbReference type="NCBI Taxonomy" id="4529"/>
    <lineage>
        <taxon>Eukaryota</taxon>
        <taxon>Viridiplantae</taxon>
        <taxon>Streptophyta</taxon>
        <taxon>Embryophyta</taxon>
        <taxon>Tracheophyta</taxon>
        <taxon>Spermatophyta</taxon>
        <taxon>Magnoliopsida</taxon>
        <taxon>Liliopsida</taxon>
        <taxon>Poales</taxon>
        <taxon>Poaceae</taxon>
        <taxon>BOP clade</taxon>
        <taxon>Oryzoideae</taxon>
        <taxon>Oryzeae</taxon>
        <taxon>Oryzinae</taxon>
        <taxon>Oryza</taxon>
    </lineage>
</organism>
<sequence length="226" mass="24043">MVLQLAAHSRKSTVAVLMPLLMLLLAAMAASAPNDQMSDFGMCFFASSCYDMGCAISCRDLGWNPAGSGCRKYPDIDHLWTMEQTVVCQLARLRCRCVSTLLLTQGSRMARSLFPKLKHAAHTRKSSVSTALPLLLMFLLLATAAASASASPSAISHQPNDLEDFATCFRASSCYDTGCAIRCRDLGLNPAGSRCKVLPGIGQCCCCGRLPPPASSSSPVFPSIVA</sequence>
<dbReference type="Gramene" id="ORUFI11G05120.1">
    <property type="protein sequence ID" value="ORUFI11G05120.1"/>
    <property type="gene ID" value="ORUFI11G05120"/>
</dbReference>
<dbReference type="AlphaFoldDB" id="A0A0E0R525"/>
<evidence type="ECO:0000256" key="1">
    <source>
        <dbReference type="SAM" id="SignalP"/>
    </source>
</evidence>
<accession>A0A0E0R525</accession>
<dbReference type="EnsemblPlants" id="ORUFI11G05120.1">
    <property type="protein sequence ID" value="ORUFI11G05120.1"/>
    <property type="gene ID" value="ORUFI11G05120"/>
</dbReference>
<protein>
    <recommendedName>
        <fullName evidence="4">Knottin scorpion toxin-like domain-containing protein</fullName>
    </recommendedName>
</protein>
<name>A0A0E0R525_ORYRU</name>
<evidence type="ECO:0000313" key="2">
    <source>
        <dbReference type="EnsemblPlants" id="ORUFI11G05120.1"/>
    </source>
</evidence>
<evidence type="ECO:0000313" key="3">
    <source>
        <dbReference type="Proteomes" id="UP000008022"/>
    </source>
</evidence>
<reference evidence="2" key="2">
    <citation type="submission" date="2015-06" db="UniProtKB">
        <authorList>
            <consortium name="EnsemblPlants"/>
        </authorList>
    </citation>
    <scope>IDENTIFICATION</scope>
</reference>
<keyword evidence="3" id="KW-1185">Reference proteome</keyword>
<dbReference type="Proteomes" id="UP000008022">
    <property type="component" value="Unassembled WGS sequence"/>
</dbReference>
<feature type="chain" id="PRO_5002372355" description="Knottin scorpion toxin-like domain-containing protein" evidence="1">
    <location>
        <begin position="30"/>
        <end position="226"/>
    </location>
</feature>
<reference evidence="3" key="1">
    <citation type="submission" date="2013-06" db="EMBL/GenBank/DDBJ databases">
        <authorList>
            <person name="Zhao Q."/>
        </authorList>
    </citation>
    <scope>NUCLEOTIDE SEQUENCE</scope>
    <source>
        <strain evidence="3">cv. W1943</strain>
    </source>
</reference>